<dbReference type="FunCoup" id="A0A2G5CV30">
    <property type="interactions" value="18"/>
</dbReference>
<dbReference type="InterPro" id="IPR043459">
    <property type="entry name" value="NFD6/NOXY2-like"/>
</dbReference>
<evidence type="ECO:0000313" key="1">
    <source>
        <dbReference type="EMBL" id="PIA35144.1"/>
    </source>
</evidence>
<dbReference type="STRING" id="218851.A0A2G5CV30"/>
<name>A0A2G5CV30_AQUCA</name>
<sequence length="95" mass="10342">MAIATCCARSFLRSSSFRKAVSSAKATRSSSFSSTFRIPKQNTPTRIFRSPVELSCCLDSLLPFHTATASALLTSMLSVSRPGYGWLPEDCNDDV</sequence>
<evidence type="ECO:0000313" key="2">
    <source>
        <dbReference type="Proteomes" id="UP000230069"/>
    </source>
</evidence>
<dbReference type="PANTHER" id="PTHR33156:SF59">
    <property type="entry name" value="PROTEIN NUCLEAR FUSION DEFECTIVE 6, CHLOROPLASTIC_MITOCHONDRIAL-LIKE"/>
    <property type="match status" value="1"/>
</dbReference>
<dbReference type="PANTHER" id="PTHR33156">
    <property type="entry name" value="OS02G0230000 PROTEIN"/>
    <property type="match status" value="1"/>
</dbReference>
<dbReference type="InParanoid" id="A0A2G5CV30"/>
<dbReference type="AlphaFoldDB" id="A0A2G5CV30"/>
<dbReference type="Proteomes" id="UP000230069">
    <property type="component" value="Unassembled WGS sequence"/>
</dbReference>
<keyword evidence="2" id="KW-1185">Reference proteome</keyword>
<accession>A0A2G5CV30</accession>
<dbReference type="OrthoDB" id="736963at2759"/>
<proteinExistence type="predicted"/>
<reference evidence="1 2" key="1">
    <citation type="submission" date="2017-09" db="EMBL/GenBank/DDBJ databases">
        <title>WGS assembly of Aquilegia coerulea Goldsmith.</title>
        <authorList>
            <person name="Hodges S."/>
            <person name="Kramer E."/>
            <person name="Nordborg M."/>
            <person name="Tomkins J."/>
            <person name="Borevitz J."/>
            <person name="Derieg N."/>
            <person name="Yan J."/>
            <person name="Mihaltcheva S."/>
            <person name="Hayes R.D."/>
            <person name="Rokhsar D."/>
        </authorList>
    </citation>
    <scope>NUCLEOTIDE SEQUENCE [LARGE SCALE GENOMIC DNA]</scope>
    <source>
        <strain evidence="2">cv. Goldsmith</strain>
    </source>
</reference>
<dbReference type="GO" id="GO:0005739">
    <property type="term" value="C:mitochondrion"/>
    <property type="evidence" value="ECO:0007669"/>
    <property type="project" value="TreeGrafter"/>
</dbReference>
<gene>
    <name evidence="1" type="ORF">AQUCO_03600065v1</name>
</gene>
<organism evidence="1 2">
    <name type="scientific">Aquilegia coerulea</name>
    <name type="common">Rocky mountain columbine</name>
    <dbReference type="NCBI Taxonomy" id="218851"/>
    <lineage>
        <taxon>Eukaryota</taxon>
        <taxon>Viridiplantae</taxon>
        <taxon>Streptophyta</taxon>
        <taxon>Embryophyta</taxon>
        <taxon>Tracheophyta</taxon>
        <taxon>Spermatophyta</taxon>
        <taxon>Magnoliopsida</taxon>
        <taxon>Ranunculales</taxon>
        <taxon>Ranunculaceae</taxon>
        <taxon>Thalictroideae</taxon>
        <taxon>Aquilegia</taxon>
    </lineage>
</organism>
<evidence type="ECO:0008006" key="3">
    <source>
        <dbReference type="Google" id="ProtNLM"/>
    </source>
</evidence>
<dbReference type="EMBL" id="KZ305053">
    <property type="protein sequence ID" value="PIA35144.1"/>
    <property type="molecule type" value="Genomic_DNA"/>
</dbReference>
<protein>
    <recommendedName>
        <fullName evidence="3">Protein NUCLEAR FUSION DEFECTIVE 6, chloroplastic/mitochondrial</fullName>
    </recommendedName>
</protein>